<evidence type="ECO:0000313" key="1">
    <source>
        <dbReference type="EMBL" id="KAB8072655.1"/>
    </source>
</evidence>
<evidence type="ECO:0000313" key="2">
    <source>
        <dbReference type="Proteomes" id="UP000326565"/>
    </source>
</evidence>
<proteinExistence type="predicted"/>
<dbReference type="AlphaFoldDB" id="A0A5N5WY75"/>
<dbReference type="Proteomes" id="UP000326565">
    <property type="component" value="Unassembled WGS sequence"/>
</dbReference>
<reference evidence="1 2" key="1">
    <citation type="submission" date="2019-04" db="EMBL/GenBank/DDBJ databases">
        <title>Friends and foes A comparative genomics study of 23 Aspergillus species from section Flavi.</title>
        <authorList>
            <consortium name="DOE Joint Genome Institute"/>
            <person name="Kjaerbolling I."/>
            <person name="Vesth T."/>
            <person name="Frisvad J.C."/>
            <person name="Nybo J.L."/>
            <person name="Theobald S."/>
            <person name="Kildgaard S."/>
            <person name="Isbrandt T."/>
            <person name="Kuo A."/>
            <person name="Sato A."/>
            <person name="Lyhne E.K."/>
            <person name="Kogle M.E."/>
            <person name="Wiebenga A."/>
            <person name="Kun R.S."/>
            <person name="Lubbers R.J."/>
            <person name="Makela M.R."/>
            <person name="Barry K."/>
            <person name="Chovatia M."/>
            <person name="Clum A."/>
            <person name="Daum C."/>
            <person name="Haridas S."/>
            <person name="He G."/>
            <person name="LaButti K."/>
            <person name="Lipzen A."/>
            <person name="Mondo S."/>
            <person name="Riley R."/>
            <person name="Salamov A."/>
            <person name="Simmons B.A."/>
            <person name="Magnuson J.K."/>
            <person name="Henrissat B."/>
            <person name="Mortensen U.H."/>
            <person name="Larsen T.O."/>
            <person name="Devries R.P."/>
            <person name="Grigoriev I.V."/>
            <person name="Machida M."/>
            <person name="Baker S.E."/>
            <person name="Andersen M.R."/>
        </authorList>
    </citation>
    <scope>NUCLEOTIDE SEQUENCE [LARGE SCALE GENOMIC DNA]</scope>
    <source>
        <strain evidence="1 2">CBS 151.66</strain>
    </source>
</reference>
<dbReference type="OrthoDB" id="4469703at2759"/>
<gene>
    <name evidence="1" type="ORF">BDV29DRAFT_192341</name>
</gene>
<protein>
    <submittedName>
        <fullName evidence="1">Uncharacterized protein</fullName>
    </submittedName>
</protein>
<organism evidence="1 2">
    <name type="scientific">Aspergillus leporis</name>
    <dbReference type="NCBI Taxonomy" id="41062"/>
    <lineage>
        <taxon>Eukaryota</taxon>
        <taxon>Fungi</taxon>
        <taxon>Dikarya</taxon>
        <taxon>Ascomycota</taxon>
        <taxon>Pezizomycotina</taxon>
        <taxon>Eurotiomycetes</taxon>
        <taxon>Eurotiomycetidae</taxon>
        <taxon>Eurotiales</taxon>
        <taxon>Aspergillaceae</taxon>
        <taxon>Aspergillus</taxon>
        <taxon>Aspergillus subgen. Circumdati</taxon>
    </lineage>
</organism>
<keyword evidence="2" id="KW-1185">Reference proteome</keyword>
<dbReference type="EMBL" id="ML732242">
    <property type="protein sequence ID" value="KAB8072655.1"/>
    <property type="molecule type" value="Genomic_DNA"/>
</dbReference>
<sequence>MLHLILRIPKPFDESVVEALTARLKKIDEDTTLKSINPSVAEAFYDCPDGGEFELDVFREYIQKLLMDPEPMIRGYAINHHW</sequence>
<name>A0A5N5WY75_9EURO</name>
<accession>A0A5N5WY75</accession>